<dbReference type="PANTHER" id="PTHR22572">
    <property type="entry name" value="SUGAR-1-PHOSPHATE GUANYL TRANSFERASE"/>
    <property type="match status" value="1"/>
</dbReference>
<dbReference type="InterPro" id="IPR005835">
    <property type="entry name" value="NTP_transferase_dom"/>
</dbReference>
<protein>
    <submittedName>
        <fullName evidence="2">Nucleotidyl transferase</fullName>
    </submittedName>
</protein>
<dbReference type="AlphaFoldDB" id="A0A484HJ53"/>
<gene>
    <name evidence="2" type="ORF">EPICR_30203</name>
</gene>
<reference evidence="2" key="1">
    <citation type="submission" date="2019-01" db="EMBL/GenBank/DDBJ databases">
        <authorList>
            <consortium name="Genoscope - CEA"/>
            <person name="William W."/>
        </authorList>
    </citation>
    <scope>NUCLEOTIDE SEQUENCE</scope>
    <source>
        <strain evidence="2">CR-1</strain>
    </source>
</reference>
<organism evidence="2">
    <name type="scientific">uncultured Desulfobacteraceae bacterium</name>
    <dbReference type="NCBI Taxonomy" id="218296"/>
    <lineage>
        <taxon>Bacteria</taxon>
        <taxon>Pseudomonadati</taxon>
        <taxon>Thermodesulfobacteriota</taxon>
        <taxon>Desulfobacteria</taxon>
        <taxon>Desulfobacterales</taxon>
        <taxon>Desulfobacteraceae</taxon>
        <taxon>environmental samples</taxon>
    </lineage>
</organism>
<proteinExistence type="predicted"/>
<name>A0A484HJ53_9BACT</name>
<dbReference type="Pfam" id="PF00483">
    <property type="entry name" value="NTP_transferase"/>
    <property type="match status" value="1"/>
</dbReference>
<accession>A0A484HJ53</accession>
<dbReference type="EMBL" id="CAACVI010000023">
    <property type="protein sequence ID" value="VEN74268.1"/>
    <property type="molecule type" value="Genomic_DNA"/>
</dbReference>
<dbReference type="GO" id="GO:0016740">
    <property type="term" value="F:transferase activity"/>
    <property type="evidence" value="ECO:0007669"/>
    <property type="project" value="UniProtKB-KW"/>
</dbReference>
<dbReference type="CDD" id="cd04181">
    <property type="entry name" value="NTP_transferase"/>
    <property type="match status" value="1"/>
</dbReference>
<dbReference type="InterPro" id="IPR029044">
    <property type="entry name" value="Nucleotide-diphossugar_trans"/>
</dbReference>
<dbReference type="InterPro" id="IPR050486">
    <property type="entry name" value="Mannose-1P_guanyltransferase"/>
</dbReference>
<sequence>MKAFLLAAGKGTRLAPLTDRVPKCLMPIHGKPLLEIWIDLFQKHGIHDILINTHHHAGQVEAFVSGLGKRRNAGIRLFHEPALLGSGGTVLANRAFVAGEEHFFIAYADNLTDLNLGRMADFHARTCGAGGCLTMGVRRVPDTSGCGVAVLDETGKILSFLEKPKNPPRDAMVNCGVYVASMDIFDRLPERMGEDAGERRGVIDFGRHIFPFLAGSMHGYPVRERLIDIGTPESYRRALAQWGPEAV</sequence>
<evidence type="ECO:0000259" key="1">
    <source>
        <dbReference type="Pfam" id="PF00483"/>
    </source>
</evidence>
<feature type="domain" description="Nucleotidyl transferase" evidence="1">
    <location>
        <begin position="2"/>
        <end position="240"/>
    </location>
</feature>
<dbReference type="Gene3D" id="3.90.550.10">
    <property type="entry name" value="Spore Coat Polysaccharide Biosynthesis Protein SpsA, Chain A"/>
    <property type="match status" value="1"/>
</dbReference>
<dbReference type="SUPFAM" id="SSF53448">
    <property type="entry name" value="Nucleotide-diphospho-sugar transferases"/>
    <property type="match status" value="1"/>
</dbReference>
<evidence type="ECO:0000313" key="2">
    <source>
        <dbReference type="EMBL" id="VEN74268.1"/>
    </source>
</evidence>
<keyword evidence="2" id="KW-0808">Transferase</keyword>